<organism evidence="2 3">
    <name type="scientific">Kitasatospora xanthocidica</name>
    <dbReference type="NCBI Taxonomy" id="83382"/>
    <lineage>
        <taxon>Bacteria</taxon>
        <taxon>Bacillati</taxon>
        <taxon>Actinomycetota</taxon>
        <taxon>Actinomycetes</taxon>
        <taxon>Kitasatosporales</taxon>
        <taxon>Streptomycetaceae</taxon>
        <taxon>Kitasatospora</taxon>
    </lineage>
</organism>
<accession>A0A372ZLH2</accession>
<dbReference type="AlphaFoldDB" id="A0A372ZLH2"/>
<feature type="region of interest" description="Disordered" evidence="1">
    <location>
        <begin position="1"/>
        <end position="23"/>
    </location>
</feature>
<gene>
    <name evidence="2" type="ORF">DR950_01770</name>
</gene>
<evidence type="ECO:0000313" key="2">
    <source>
        <dbReference type="EMBL" id="RGD56686.1"/>
    </source>
</evidence>
<name>A0A372ZLH2_9ACTN</name>
<sequence length="84" mass="9333">MESSAIRALSGELEKGDGHHAGALTSLHGYGVRWDTASDLYRVRNEITGEWLRRPGGEPAAFVFFGDAYSAWKAFEVHKRPGER</sequence>
<evidence type="ECO:0000313" key="3">
    <source>
        <dbReference type="Proteomes" id="UP000263377"/>
    </source>
</evidence>
<evidence type="ECO:0000256" key="1">
    <source>
        <dbReference type="SAM" id="MobiDB-lite"/>
    </source>
</evidence>
<dbReference type="RefSeq" id="WP_117485251.1">
    <property type="nucleotide sequence ID" value="NZ_QVIG01000001.1"/>
</dbReference>
<keyword evidence="3" id="KW-1185">Reference proteome</keyword>
<protein>
    <submittedName>
        <fullName evidence="2">Uncharacterized protein</fullName>
    </submittedName>
</protein>
<dbReference type="Proteomes" id="UP000263377">
    <property type="component" value="Unassembled WGS sequence"/>
</dbReference>
<dbReference type="EMBL" id="QVIG01000001">
    <property type="protein sequence ID" value="RGD56686.1"/>
    <property type="molecule type" value="Genomic_DNA"/>
</dbReference>
<comment type="caution">
    <text evidence="2">The sequence shown here is derived from an EMBL/GenBank/DDBJ whole genome shotgun (WGS) entry which is preliminary data.</text>
</comment>
<reference evidence="2 3" key="1">
    <citation type="submission" date="2018-08" db="EMBL/GenBank/DDBJ databases">
        <title>Diversity &amp; Physiological Properties of Lignin-Decomposing Actinobacteria from Soil.</title>
        <authorList>
            <person name="Roh S.G."/>
            <person name="Kim S.B."/>
        </authorList>
    </citation>
    <scope>NUCLEOTIDE SEQUENCE [LARGE SCALE GENOMIC DNA]</scope>
    <source>
        <strain evidence="2 3">MMS17-GH009</strain>
    </source>
</reference>
<proteinExistence type="predicted"/>